<feature type="signal peptide" evidence="1">
    <location>
        <begin position="1"/>
        <end position="18"/>
    </location>
</feature>
<evidence type="ECO:0000313" key="3">
    <source>
        <dbReference type="Proteomes" id="UP000704611"/>
    </source>
</evidence>
<proteinExistence type="predicted"/>
<dbReference type="Proteomes" id="UP000704611">
    <property type="component" value="Unassembled WGS sequence"/>
</dbReference>
<name>A0ABS6MGV7_9GAMM</name>
<sequence>MKALIFIISLLLSVPVYAQFQLAGNGSYTLQDGKTVPFQYGFGYVRKEGQFHFSAGKQSLVVSSLPQKYSLALILQNDDEVWVPDFVNAPLSSFEYEISGFELKLSQDPELKDGRRNFILHYDGGRYRFNRGPGQVNFIFNDEGIERVEIKGMFKLPNKPNATESP</sequence>
<reference evidence="2 3" key="1">
    <citation type="submission" date="2021-06" db="EMBL/GenBank/DDBJ databases">
        <title>Rheinheimera indica sp. nov., isolated from deep-sea sediment.</title>
        <authorList>
            <person name="Wang Z."/>
            <person name="Zhang X.-Y."/>
        </authorList>
    </citation>
    <scope>NUCLEOTIDE SEQUENCE [LARGE SCALE GENOMIC DNA]</scope>
    <source>
        <strain evidence="2 3">SM2107</strain>
    </source>
</reference>
<accession>A0ABS6MGV7</accession>
<keyword evidence="3" id="KW-1185">Reference proteome</keyword>
<feature type="chain" id="PRO_5046898404" evidence="1">
    <location>
        <begin position="19"/>
        <end position="166"/>
    </location>
</feature>
<organism evidence="2 3">
    <name type="scientific">Arsukibacterium indicum</name>
    <dbReference type="NCBI Taxonomy" id="2848612"/>
    <lineage>
        <taxon>Bacteria</taxon>
        <taxon>Pseudomonadati</taxon>
        <taxon>Pseudomonadota</taxon>
        <taxon>Gammaproteobacteria</taxon>
        <taxon>Chromatiales</taxon>
        <taxon>Chromatiaceae</taxon>
        <taxon>Arsukibacterium</taxon>
    </lineage>
</organism>
<comment type="caution">
    <text evidence="2">The sequence shown here is derived from an EMBL/GenBank/DDBJ whole genome shotgun (WGS) entry which is preliminary data.</text>
</comment>
<gene>
    <name evidence="2" type="ORF">KQY15_02935</name>
</gene>
<evidence type="ECO:0000313" key="2">
    <source>
        <dbReference type="EMBL" id="MBV2128053.1"/>
    </source>
</evidence>
<dbReference type="EMBL" id="JAHRID010000001">
    <property type="protein sequence ID" value="MBV2128053.1"/>
    <property type="molecule type" value="Genomic_DNA"/>
</dbReference>
<dbReference type="RefSeq" id="WP_217667038.1">
    <property type="nucleotide sequence ID" value="NZ_JAHRID010000001.1"/>
</dbReference>
<evidence type="ECO:0000256" key="1">
    <source>
        <dbReference type="SAM" id="SignalP"/>
    </source>
</evidence>
<keyword evidence="1" id="KW-0732">Signal</keyword>
<protein>
    <submittedName>
        <fullName evidence="2">Uncharacterized protein</fullName>
    </submittedName>
</protein>